<dbReference type="EnsemblProtists" id="EOD33631">
    <property type="protein sequence ID" value="EOD33631"/>
    <property type="gene ID" value="EMIHUDRAFT_229345"/>
</dbReference>
<proteinExistence type="predicted"/>
<dbReference type="KEGG" id="ehx:EMIHUDRAFT_229345"/>
<evidence type="ECO:0000313" key="2">
    <source>
        <dbReference type="EnsemblProtists" id="EOD33631"/>
    </source>
</evidence>
<dbReference type="KEGG" id="ehx:EMIHUDRAFT_241867"/>
<dbReference type="HOGENOM" id="CLU_1334043_0_0_1"/>
<keyword evidence="1" id="KW-0812">Transmembrane</keyword>
<name>A0A0D3KCZ6_EMIH1</name>
<dbReference type="AlphaFoldDB" id="A0A0D3KCZ6"/>
<dbReference type="EnsemblProtists" id="EOD20734">
    <property type="protein sequence ID" value="EOD20734"/>
    <property type="gene ID" value="EMIHUDRAFT_241867"/>
</dbReference>
<dbReference type="PaxDb" id="2903-EOD20734"/>
<evidence type="ECO:0000256" key="1">
    <source>
        <dbReference type="SAM" id="Phobius"/>
    </source>
</evidence>
<dbReference type="RefSeq" id="XP_005773163.1">
    <property type="nucleotide sequence ID" value="XM_005773106.1"/>
</dbReference>
<dbReference type="RefSeq" id="XP_005786060.1">
    <property type="nucleotide sequence ID" value="XM_005786003.1"/>
</dbReference>
<keyword evidence="3" id="KW-1185">Reference proteome</keyword>
<feature type="transmembrane region" description="Helical" evidence="1">
    <location>
        <begin position="49"/>
        <end position="73"/>
    </location>
</feature>
<dbReference type="GeneID" id="17266277"/>
<evidence type="ECO:0000313" key="3">
    <source>
        <dbReference type="Proteomes" id="UP000013827"/>
    </source>
</evidence>
<keyword evidence="1" id="KW-0472">Membrane</keyword>
<protein>
    <submittedName>
        <fullName evidence="2">Uncharacterized protein</fullName>
    </submittedName>
</protein>
<accession>A0A0D3KCZ6</accession>
<dbReference type="GeneID" id="17278901"/>
<reference evidence="3" key="1">
    <citation type="journal article" date="2013" name="Nature">
        <title>Pan genome of the phytoplankton Emiliania underpins its global distribution.</title>
        <authorList>
            <person name="Read B.A."/>
            <person name="Kegel J."/>
            <person name="Klute M.J."/>
            <person name="Kuo A."/>
            <person name="Lefebvre S.C."/>
            <person name="Maumus F."/>
            <person name="Mayer C."/>
            <person name="Miller J."/>
            <person name="Monier A."/>
            <person name="Salamov A."/>
            <person name="Young J."/>
            <person name="Aguilar M."/>
            <person name="Claverie J.M."/>
            <person name="Frickenhaus S."/>
            <person name="Gonzalez K."/>
            <person name="Herman E.K."/>
            <person name="Lin Y.C."/>
            <person name="Napier J."/>
            <person name="Ogata H."/>
            <person name="Sarno A.F."/>
            <person name="Shmutz J."/>
            <person name="Schroeder D."/>
            <person name="de Vargas C."/>
            <person name="Verret F."/>
            <person name="von Dassow P."/>
            <person name="Valentin K."/>
            <person name="Van de Peer Y."/>
            <person name="Wheeler G."/>
            <person name="Dacks J.B."/>
            <person name="Delwiche C.F."/>
            <person name="Dyhrman S.T."/>
            <person name="Glockner G."/>
            <person name="John U."/>
            <person name="Richards T."/>
            <person name="Worden A.Z."/>
            <person name="Zhang X."/>
            <person name="Grigoriev I.V."/>
            <person name="Allen A.E."/>
            <person name="Bidle K."/>
            <person name="Borodovsky M."/>
            <person name="Bowler C."/>
            <person name="Brownlee C."/>
            <person name="Cock J.M."/>
            <person name="Elias M."/>
            <person name="Gladyshev V.N."/>
            <person name="Groth M."/>
            <person name="Guda C."/>
            <person name="Hadaegh A."/>
            <person name="Iglesias-Rodriguez M.D."/>
            <person name="Jenkins J."/>
            <person name="Jones B.M."/>
            <person name="Lawson T."/>
            <person name="Leese F."/>
            <person name="Lindquist E."/>
            <person name="Lobanov A."/>
            <person name="Lomsadze A."/>
            <person name="Malik S.B."/>
            <person name="Marsh M.E."/>
            <person name="Mackinder L."/>
            <person name="Mock T."/>
            <person name="Mueller-Roeber B."/>
            <person name="Pagarete A."/>
            <person name="Parker M."/>
            <person name="Probert I."/>
            <person name="Quesneville H."/>
            <person name="Raines C."/>
            <person name="Rensing S.A."/>
            <person name="Riano-Pachon D.M."/>
            <person name="Richier S."/>
            <person name="Rokitta S."/>
            <person name="Shiraiwa Y."/>
            <person name="Soanes D.M."/>
            <person name="van der Giezen M."/>
            <person name="Wahlund T.M."/>
            <person name="Williams B."/>
            <person name="Wilson W."/>
            <person name="Wolfe G."/>
            <person name="Wurch L.L."/>
        </authorList>
    </citation>
    <scope>NUCLEOTIDE SEQUENCE</scope>
</reference>
<feature type="transmembrane region" description="Helical" evidence="1">
    <location>
        <begin position="93"/>
        <end position="118"/>
    </location>
</feature>
<sequence>MQLFKTACPAMHHGMTVILPGVFGAFLFYADLGFDVVLAIQLFETNHPIWGTLTVIFIAQQYVAVWLGVTFWLHAQFGIGCKCESGDKTYTSVSLATTLFLCAGFPIGPLVLDVVMFLEPLGLLHLLPPPRNAKAYPYRPIIDDAAKVDKGLSARAVYGSSGLEHAADPHPEADVEAHEHGRHLHRPAAESVRDFALDQVQAAWRF</sequence>
<organism evidence="2 3">
    <name type="scientific">Emiliania huxleyi (strain CCMP1516)</name>
    <dbReference type="NCBI Taxonomy" id="280463"/>
    <lineage>
        <taxon>Eukaryota</taxon>
        <taxon>Haptista</taxon>
        <taxon>Haptophyta</taxon>
        <taxon>Prymnesiophyceae</taxon>
        <taxon>Isochrysidales</taxon>
        <taxon>Noelaerhabdaceae</taxon>
        <taxon>Emiliania</taxon>
    </lineage>
</organism>
<keyword evidence="1" id="KW-1133">Transmembrane helix</keyword>
<reference evidence="2" key="2">
    <citation type="submission" date="2024-10" db="UniProtKB">
        <authorList>
            <consortium name="EnsemblProtists"/>
        </authorList>
    </citation>
    <scope>IDENTIFICATION</scope>
</reference>
<dbReference type="Proteomes" id="UP000013827">
    <property type="component" value="Unassembled WGS sequence"/>
</dbReference>
<feature type="transmembrane region" description="Helical" evidence="1">
    <location>
        <begin position="21"/>
        <end position="43"/>
    </location>
</feature>